<evidence type="ECO:0000256" key="2">
    <source>
        <dbReference type="SAM" id="MobiDB-lite"/>
    </source>
</evidence>
<sequence>MSCNGCRVLRKGCSDNCILRPCLQWIETSEAQGHATVFVAKFFGRAGLMGFISAVPENQRSALFQSLLYEACGRTVNPVFGAVGLLWSGNWQICQAAVDTVLKGGTLRPSSPSSLPSYTSANLSFAAPCFPALAMPGNFATPAAGKVDDPIQITLSSNAPAENSLDQHTVSLGIGLPEDNYAVSNERLISCHDKMNSGSWHSEAVVAQNMETNSTWRNDGQCDNWNPLHSAGEFQRDGLGHKSNELKQRGTHMRGEYVTPRRVKGRVQASPEANFLSGERACEELPVPGNGAEQLELDLTLKVKGVKGEKTVGNKRQSSPCDSVKSEGSVTSLDSSVHEPPKPCNWALEMSLMPPTFRTLLPLMQ</sequence>
<keyword evidence="6" id="KW-1185">Reference proteome</keyword>
<dbReference type="AlphaFoldDB" id="A0A2K1KIP4"/>
<accession>A0A2K1KIP4</accession>
<dbReference type="EnsemblPlants" id="Pp3c5_6300V3.2">
    <property type="protein sequence ID" value="Pp3c5_6300V3.2"/>
    <property type="gene ID" value="Pp3c5_6300"/>
</dbReference>
<dbReference type="Gramene" id="Pp3c5_6300V3.1">
    <property type="protein sequence ID" value="Pp3c5_6300V3.1"/>
    <property type="gene ID" value="Pp3c5_6300"/>
</dbReference>
<evidence type="ECO:0000313" key="6">
    <source>
        <dbReference type="Proteomes" id="UP000006727"/>
    </source>
</evidence>
<dbReference type="OrthoDB" id="1922547at2759"/>
<dbReference type="PANTHER" id="PTHR31304:SF62">
    <property type="entry name" value="LOB DOMAIN-CONTAINING PROTEIN"/>
    <property type="match status" value="1"/>
</dbReference>
<comment type="similarity">
    <text evidence="1">Belongs to the LOB domain-containing protein family.</text>
</comment>
<dbReference type="KEGG" id="ppp:112282397"/>
<feature type="domain" description="LOB" evidence="3">
    <location>
        <begin position="1"/>
        <end position="107"/>
    </location>
</feature>
<organism evidence="4">
    <name type="scientific">Physcomitrium patens</name>
    <name type="common">Spreading-leaved earth moss</name>
    <name type="synonym">Physcomitrella patens</name>
    <dbReference type="NCBI Taxonomy" id="3218"/>
    <lineage>
        <taxon>Eukaryota</taxon>
        <taxon>Viridiplantae</taxon>
        <taxon>Streptophyta</taxon>
        <taxon>Embryophyta</taxon>
        <taxon>Bryophyta</taxon>
        <taxon>Bryophytina</taxon>
        <taxon>Bryopsida</taxon>
        <taxon>Funariidae</taxon>
        <taxon>Funariales</taxon>
        <taxon>Funariaceae</taxon>
        <taxon>Physcomitrium</taxon>
    </lineage>
</organism>
<dbReference type="InterPro" id="IPR004883">
    <property type="entry name" value="LOB"/>
</dbReference>
<dbReference type="Proteomes" id="UP000006727">
    <property type="component" value="Chromosome 5"/>
</dbReference>
<evidence type="ECO:0000259" key="3">
    <source>
        <dbReference type="PROSITE" id="PS50891"/>
    </source>
</evidence>
<dbReference type="EMBL" id="ABEU02000005">
    <property type="protein sequence ID" value="PNR53647.1"/>
    <property type="molecule type" value="Genomic_DNA"/>
</dbReference>
<proteinExistence type="inferred from homology"/>
<feature type="region of interest" description="Disordered" evidence="2">
    <location>
        <begin position="229"/>
        <end position="257"/>
    </location>
</feature>
<dbReference type="PROSITE" id="PS50891">
    <property type="entry name" value="LOB"/>
    <property type="match status" value="1"/>
</dbReference>
<feature type="compositionally biased region" description="Polar residues" evidence="2">
    <location>
        <begin position="316"/>
        <end position="335"/>
    </location>
</feature>
<reference evidence="4 6" key="2">
    <citation type="journal article" date="2018" name="Plant J.">
        <title>The Physcomitrella patens chromosome-scale assembly reveals moss genome structure and evolution.</title>
        <authorList>
            <person name="Lang D."/>
            <person name="Ullrich K.K."/>
            <person name="Murat F."/>
            <person name="Fuchs J."/>
            <person name="Jenkins J."/>
            <person name="Haas F.B."/>
            <person name="Piednoel M."/>
            <person name="Gundlach H."/>
            <person name="Van Bel M."/>
            <person name="Meyberg R."/>
            <person name="Vives C."/>
            <person name="Morata J."/>
            <person name="Symeonidi A."/>
            <person name="Hiss M."/>
            <person name="Muchero W."/>
            <person name="Kamisugi Y."/>
            <person name="Saleh O."/>
            <person name="Blanc G."/>
            <person name="Decker E.L."/>
            <person name="van Gessel N."/>
            <person name="Grimwood J."/>
            <person name="Hayes R.D."/>
            <person name="Graham S.W."/>
            <person name="Gunter L.E."/>
            <person name="McDaniel S.F."/>
            <person name="Hoernstein S.N.W."/>
            <person name="Larsson A."/>
            <person name="Li F.W."/>
            <person name="Perroud P.F."/>
            <person name="Phillips J."/>
            <person name="Ranjan P."/>
            <person name="Rokshar D.S."/>
            <person name="Rothfels C.J."/>
            <person name="Schneider L."/>
            <person name="Shu S."/>
            <person name="Stevenson D.W."/>
            <person name="Thummler F."/>
            <person name="Tillich M."/>
            <person name="Villarreal Aguilar J.C."/>
            <person name="Widiez T."/>
            <person name="Wong G.K."/>
            <person name="Wymore A."/>
            <person name="Zhang Y."/>
            <person name="Zimmer A.D."/>
            <person name="Quatrano R.S."/>
            <person name="Mayer K.F.X."/>
            <person name="Goodstein D."/>
            <person name="Casacuberta J.M."/>
            <person name="Vandepoele K."/>
            <person name="Reski R."/>
            <person name="Cuming A.C."/>
            <person name="Tuskan G.A."/>
            <person name="Maumus F."/>
            <person name="Salse J."/>
            <person name="Schmutz J."/>
            <person name="Rensing S.A."/>
        </authorList>
    </citation>
    <scope>NUCLEOTIDE SEQUENCE [LARGE SCALE GENOMIC DNA]</scope>
    <source>
        <strain evidence="5 6">cv. Gransden 2004</strain>
    </source>
</reference>
<name>A0A2K1KIP4_PHYPA</name>
<dbReference type="EnsemblPlants" id="Pp3c5_6300V3.1">
    <property type="protein sequence ID" value="Pp3c5_6300V3.1"/>
    <property type="gene ID" value="Pp3c5_6300"/>
</dbReference>
<evidence type="ECO:0000313" key="4">
    <source>
        <dbReference type="EMBL" id="PNR53647.1"/>
    </source>
</evidence>
<dbReference type="PaxDb" id="3218-PP1S41_47V6.1"/>
<dbReference type="Gramene" id="Pp3c5_6300V3.2">
    <property type="protein sequence ID" value="Pp3c5_6300V3.2"/>
    <property type="gene ID" value="Pp3c5_6300"/>
</dbReference>
<dbReference type="PANTHER" id="PTHR31304">
    <property type="entry name" value="LOB DOMAIN-CONTAINING PROTEIN 38"/>
    <property type="match status" value="1"/>
</dbReference>
<gene>
    <name evidence="5" type="primary">LOC112282397</name>
    <name evidence="4" type="ORF">PHYPA_007322</name>
</gene>
<evidence type="ECO:0000256" key="1">
    <source>
        <dbReference type="ARBA" id="ARBA00005474"/>
    </source>
</evidence>
<reference evidence="5" key="3">
    <citation type="submission" date="2020-12" db="UniProtKB">
        <authorList>
            <consortium name="EnsemblPlants"/>
        </authorList>
    </citation>
    <scope>IDENTIFICATION</scope>
</reference>
<feature type="compositionally biased region" description="Basic and acidic residues" evidence="2">
    <location>
        <begin position="234"/>
        <end position="248"/>
    </location>
</feature>
<dbReference type="FunCoup" id="A0A2K1KIP4">
    <property type="interactions" value="7"/>
</dbReference>
<dbReference type="RefSeq" id="XP_024375699.1">
    <property type="nucleotide sequence ID" value="XM_024519931.2"/>
</dbReference>
<protein>
    <recommendedName>
        <fullName evidence="3">LOB domain-containing protein</fullName>
    </recommendedName>
</protein>
<dbReference type="Pfam" id="PF03195">
    <property type="entry name" value="LOB"/>
    <property type="match status" value="1"/>
</dbReference>
<dbReference type="RefSeq" id="XP_024375700.1">
    <property type="nucleotide sequence ID" value="XM_024519932.2"/>
</dbReference>
<dbReference type="GeneID" id="112282397"/>
<feature type="region of interest" description="Disordered" evidence="2">
    <location>
        <begin position="309"/>
        <end position="339"/>
    </location>
</feature>
<evidence type="ECO:0000313" key="5">
    <source>
        <dbReference type="EnsemblPlants" id="Pp3c5_6300V3.1"/>
    </source>
</evidence>
<reference evidence="4 6" key="1">
    <citation type="journal article" date="2008" name="Science">
        <title>The Physcomitrella genome reveals evolutionary insights into the conquest of land by plants.</title>
        <authorList>
            <person name="Rensing S."/>
            <person name="Lang D."/>
            <person name="Zimmer A."/>
            <person name="Terry A."/>
            <person name="Salamov A."/>
            <person name="Shapiro H."/>
            <person name="Nishiyama T."/>
            <person name="Perroud P.-F."/>
            <person name="Lindquist E."/>
            <person name="Kamisugi Y."/>
            <person name="Tanahashi T."/>
            <person name="Sakakibara K."/>
            <person name="Fujita T."/>
            <person name="Oishi K."/>
            <person name="Shin-I T."/>
            <person name="Kuroki Y."/>
            <person name="Toyoda A."/>
            <person name="Suzuki Y."/>
            <person name="Hashimoto A."/>
            <person name="Yamaguchi K."/>
            <person name="Sugano A."/>
            <person name="Kohara Y."/>
            <person name="Fujiyama A."/>
            <person name="Anterola A."/>
            <person name="Aoki S."/>
            <person name="Ashton N."/>
            <person name="Barbazuk W.B."/>
            <person name="Barker E."/>
            <person name="Bennetzen J."/>
            <person name="Bezanilla M."/>
            <person name="Blankenship R."/>
            <person name="Cho S.H."/>
            <person name="Dutcher S."/>
            <person name="Estelle M."/>
            <person name="Fawcett J.A."/>
            <person name="Gundlach H."/>
            <person name="Hanada K."/>
            <person name="Heyl A."/>
            <person name="Hicks K.A."/>
            <person name="Hugh J."/>
            <person name="Lohr M."/>
            <person name="Mayer K."/>
            <person name="Melkozernov A."/>
            <person name="Murata T."/>
            <person name="Nelson D."/>
            <person name="Pils B."/>
            <person name="Prigge M."/>
            <person name="Reiss B."/>
            <person name="Renner T."/>
            <person name="Rombauts S."/>
            <person name="Rushton P."/>
            <person name="Sanderfoot A."/>
            <person name="Schween G."/>
            <person name="Shiu S.-H."/>
            <person name="Stueber K."/>
            <person name="Theodoulou F.L."/>
            <person name="Tu H."/>
            <person name="Van de Peer Y."/>
            <person name="Verrier P.J."/>
            <person name="Waters E."/>
            <person name="Wood A."/>
            <person name="Yang L."/>
            <person name="Cove D."/>
            <person name="Cuming A."/>
            <person name="Hasebe M."/>
            <person name="Lucas S."/>
            <person name="Mishler D.B."/>
            <person name="Reski R."/>
            <person name="Grigoriev I."/>
            <person name="Quatrano R.S."/>
            <person name="Boore J.L."/>
        </authorList>
    </citation>
    <scope>NUCLEOTIDE SEQUENCE [LARGE SCALE GENOMIC DNA]</scope>
    <source>
        <strain evidence="5 6">cv. Gransden 2004</strain>
    </source>
</reference>